<evidence type="ECO:0000313" key="3">
    <source>
        <dbReference type="Proteomes" id="UP000663908"/>
    </source>
</evidence>
<organism evidence="2 3">
    <name type="scientific">Streptomyces cyanogenus</name>
    <dbReference type="NCBI Taxonomy" id="80860"/>
    <lineage>
        <taxon>Bacteria</taxon>
        <taxon>Bacillati</taxon>
        <taxon>Actinomycetota</taxon>
        <taxon>Actinomycetes</taxon>
        <taxon>Kitasatosporales</taxon>
        <taxon>Streptomycetaceae</taxon>
        <taxon>Streptomyces</taxon>
    </lineage>
</organism>
<keyword evidence="3" id="KW-1185">Reference proteome</keyword>
<evidence type="ECO:0000313" key="2">
    <source>
        <dbReference type="EMBL" id="QTE01616.1"/>
    </source>
</evidence>
<proteinExistence type="predicted"/>
<reference evidence="2 3" key="1">
    <citation type="submission" date="2021-03" db="EMBL/GenBank/DDBJ databases">
        <title>Complete genome sequence of Streptomyces cyanogenus S136, producer of anticancer angucycline landomycin A.</title>
        <authorList>
            <person name="Hrab P."/>
            <person name="Ruckert C."/>
            <person name="Busche T."/>
            <person name="Ostash I."/>
            <person name="Kalinowski J."/>
            <person name="Fedorenko V."/>
            <person name="Yushchuk O."/>
            <person name="Ostash B."/>
        </authorList>
    </citation>
    <scope>NUCLEOTIDE SEQUENCE [LARGE SCALE GENOMIC DNA]</scope>
    <source>
        <strain evidence="2 3">S136</strain>
    </source>
</reference>
<gene>
    <name evidence="2" type="ORF">S1361_30080</name>
</gene>
<dbReference type="Proteomes" id="UP000663908">
    <property type="component" value="Chromosome"/>
</dbReference>
<name>A0ABX7TXX0_STRCY</name>
<accession>A0ABX7TXX0</accession>
<feature type="compositionally biased region" description="Basic and acidic residues" evidence="1">
    <location>
        <begin position="11"/>
        <end position="20"/>
    </location>
</feature>
<dbReference type="EMBL" id="CP071839">
    <property type="protein sequence ID" value="QTE01616.1"/>
    <property type="molecule type" value="Genomic_DNA"/>
</dbReference>
<feature type="region of interest" description="Disordered" evidence="1">
    <location>
        <begin position="11"/>
        <end position="33"/>
    </location>
</feature>
<sequence>MQGSRWVFSELRPRGNMTDRRRNRRKKSLHNSLNATANTLDSTGHLATYWFLRPVVDNVVLVGRRRGNP</sequence>
<protein>
    <submittedName>
        <fullName evidence="2">Uncharacterized protein</fullName>
    </submittedName>
</protein>
<evidence type="ECO:0000256" key="1">
    <source>
        <dbReference type="SAM" id="MobiDB-lite"/>
    </source>
</evidence>